<proteinExistence type="predicted"/>
<protein>
    <submittedName>
        <fullName evidence="2">Uncharacterized protein</fullName>
    </submittedName>
</protein>
<name>A0A0P7TG05_SCLFO</name>
<keyword evidence="1" id="KW-1133">Transmembrane helix</keyword>
<reference evidence="2 3" key="1">
    <citation type="submission" date="2015-08" db="EMBL/GenBank/DDBJ databases">
        <title>The genome of the Asian arowana (Scleropages formosus).</title>
        <authorList>
            <person name="Tan M.H."/>
            <person name="Gan H.M."/>
            <person name="Croft L.J."/>
            <person name="Austin C.M."/>
        </authorList>
    </citation>
    <scope>NUCLEOTIDE SEQUENCE [LARGE SCALE GENOMIC DNA]</scope>
    <source>
        <strain evidence="2">Aro1</strain>
    </source>
</reference>
<keyword evidence="1" id="KW-0812">Transmembrane</keyword>
<organism evidence="2 3">
    <name type="scientific">Scleropages formosus</name>
    <name type="common">Asian bonytongue</name>
    <name type="synonym">Osteoglossum formosum</name>
    <dbReference type="NCBI Taxonomy" id="113540"/>
    <lineage>
        <taxon>Eukaryota</taxon>
        <taxon>Metazoa</taxon>
        <taxon>Chordata</taxon>
        <taxon>Craniata</taxon>
        <taxon>Vertebrata</taxon>
        <taxon>Euteleostomi</taxon>
        <taxon>Actinopterygii</taxon>
        <taxon>Neopterygii</taxon>
        <taxon>Teleostei</taxon>
        <taxon>Osteoglossocephala</taxon>
        <taxon>Osteoglossomorpha</taxon>
        <taxon>Osteoglossiformes</taxon>
        <taxon>Osteoglossidae</taxon>
        <taxon>Scleropages</taxon>
    </lineage>
</organism>
<dbReference type="AlphaFoldDB" id="A0A0P7TG05"/>
<dbReference type="EMBL" id="JARO02011643">
    <property type="protein sequence ID" value="KPP59755.1"/>
    <property type="molecule type" value="Genomic_DNA"/>
</dbReference>
<dbReference type="Proteomes" id="UP000034805">
    <property type="component" value="Unassembled WGS sequence"/>
</dbReference>
<comment type="caution">
    <text evidence="2">The sequence shown here is derived from an EMBL/GenBank/DDBJ whole genome shotgun (WGS) entry which is preliminary data.</text>
</comment>
<gene>
    <name evidence="2" type="ORF">Z043_122296</name>
</gene>
<accession>A0A0P7TG05</accession>
<feature type="transmembrane region" description="Helical" evidence="1">
    <location>
        <begin position="21"/>
        <end position="45"/>
    </location>
</feature>
<keyword evidence="1" id="KW-0472">Membrane</keyword>
<evidence type="ECO:0000313" key="2">
    <source>
        <dbReference type="EMBL" id="KPP59755.1"/>
    </source>
</evidence>
<evidence type="ECO:0000313" key="3">
    <source>
        <dbReference type="Proteomes" id="UP000034805"/>
    </source>
</evidence>
<sequence length="103" mass="12386">MAFRAENAWQHPQQTYMPFSFFLYEHLCCQTFIHVLLCICCYMLVKKTILKYKVTEPTAFILVFGGFWMFDRCNVCFNNLYSRCLWTNMRTCIPSTTPFLFIF</sequence>
<evidence type="ECO:0000256" key="1">
    <source>
        <dbReference type="SAM" id="Phobius"/>
    </source>
</evidence>